<keyword evidence="1" id="KW-0472">Membrane</keyword>
<dbReference type="OrthoDB" id="2062846at2"/>
<protein>
    <recommendedName>
        <fullName evidence="4">Beta-carotene 15,15'-monooxygenase</fullName>
    </recommendedName>
</protein>
<feature type="transmembrane region" description="Helical" evidence="1">
    <location>
        <begin position="220"/>
        <end position="246"/>
    </location>
</feature>
<evidence type="ECO:0008006" key="4">
    <source>
        <dbReference type="Google" id="ProtNLM"/>
    </source>
</evidence>
<feature type="transmembrane region" description="Helical" evidence="1">
    <location>
        <begin position="12"/>
        <end position="33"/>
    </location>
</feature>
<sequence length="265" mass="28893">MSSIKKVLIIKVVLAVVCIAAGLVSFFVLAGIFSNVDFYADTISALDKSRSKVMELAAAAVASSSAITLLPGDIGTPVAQELAEMSKYFLIVLCAIYLEKFLLTVTGMVAFKYIIPVACLLFIIFIASNEKVFAKIATKLFLFSLVISFTIPISVNIANMIESNYASSIDTTLNNAKQNTQTVTDDAKEESGNAIDKFVNNITGNANEILKKFENTVSSFIEAIAVMIVTSCLIPIGVLFFFLWLVKLIFSINVNGFGFMRRENR</sequence>
<gene>
    <name evidence="2" type="ORF">HMPREF1866_00224</name>
</gene>
<dbReference type="PATRIC" id="fig|467210.3.peg.222"/>
<evidence type="ECO:0000313" key="2">
    <source>
        <dbReference type="EMBL" id="KXB60776.1"/>
    </source>
</evidence>
<keyword evidence="3" id="KW-1185">Reference proteome</keyword>
<proteinExistence type="predicted"/>
<organism evidence="2 3">
    <name type="scientific">Lachnoanaerobaculum saburreum</name>
    <dbReference type="NCBI Taxonomy" id="467210"/>
    <lineage>
        <taxon>Bacteria</taxon>
        <taxon>Bacillati</taxon>
        <taxon>Bacillota</taxon>
        <taxon>Clostridia</taxon>
        <taxon>Lachnospirales</taxon>
        <taxon>Lachnospiraceae</taxon>
        <taxon>Lachnoanaerobaculum</taxon>
    </lineage>
</organism>
<feature type="transmembrane region" description="Helical" evidence="1">
    <location>
        <begin position="140"/>
        <end position="161"/>
    </location>
</feature>
<keyword evidence="1" id="KW-0812">Transmembrane</keyword>
<dbReference type="EMBL" id="LSDA01000010">
    <property type="protein sequence ID" value="KXB60776.1"/>
    <property type="molecule type" value="Genomic_DNA"/>
</dbReference>
<dbReference type="RefSeq" id="WP_060930224.1">
    <property type="nucleotide sequence ID" value="NZ_KQ959775.1"/>
</dbReference>
<keyword evidence="1" id="KW-1133">Transmembrane helix</keyword>
<name>A0A133ZZB1_9FIRM</name>
<dbReference type="Proteomes" id="UP000070394">
    <property type="component" value="Unassembled WGS sequence"/>
</dbReference>
<reference evidence="3" key="1">
    <citation type="submission" date="2016-01" db="EMBL/GenBank/DDBJ databases">
        <authorList>
            <person name="Mitreva M."/>
            <person name="Pepin K.H."/>
            <person name="Mihindukulasuriya K.A."/>
            <person name="Fulton R."/>
            <person name="Fronick C."/>
            <person name="O'Laughlin M."/>
            <person name="Miner T."/>
            <person name="Herter B."/>
            <person name="Rosa B.A."/>
            <person name="Cordes M."/>
            <person name="Tomlinson C."/>
            <person name="Wollam A."/>
            <person name="Palsikar V.B."/>
            <person name="Mardis E.R."/>
            <person name="Wilson R.K."/>
        </authorList>
    </citation>
    <scope>NUCLEOTIDE SEQUENCE [LARGE SCALE GENOMIC DNA]</scope>
    <source>
        <strain evidence="3">DNF00896</strain>
    </source>
</reference>
<dbReference type="AlphaFoldDB" id="A0A133ZZB1"/>
<accession>A0A133ZZB1</accession>
<dbReference type="STRING" id="467210.HMPREF1866_00224"/>
<comment type="caution">
    <text evidence="2">The sequence shown here is derived from an EMBL/GenBank/DDBJ whole genome shotgun (WGS) entry which is preliminary data.</text>
</comment>
<feature type="transmembrane region" description="Helical" evidence="1">
    <location>
        <begin position="110"/>
        <end position="128"/>
    </location>
</feature>
<evidence type="ECO:0000313" key="3">
    <source>
        <dbReference type="Proteomes" id="UP000070394"/>
    </source>
</evidence>
<evidence type="ECO:0000256" key="1">
    <source>
        <dbReference type="SAM" id="Phobius"/>
    </source>
</evidence>